<dbReference type="SMART" id="SM00487">
    <property type="entry name" value="DEXDc"/>
    <property type="match status" value="1"/>
</dbReference>
<dbReference type="KEGG" id="som:SOMG_00932"/>
<dbReference type="GO" id="GO:0003724">
    <property type="term" value="F:RNA helicase activity"/>
    <property type="evidence" value="ECO:0007669"/>
    <property type="project" value="UniProtKB-EC"/>
</dbReference>
<dbReference type="CDD" id="cd18787">
    <property type="entry name" value="SF2_C_DEAD"/>
    <property type="match status" value="1"/>
</dbReference>
<comment type="similarity">
    <text evidence="6">Belongs to the DEAD box helicase family.</text>
</comment>
<feature type="domain" description="Helicase ATP-binding" evidence="9">
    <location>
        <begin position="73"/>
        <end position="251"/>
    </location>
</feature>
<dbReference type="Gene3D" id="3.40.50.300">
    <property type="entry name" value="P-loop containing nucleotide triphosphate hydrolases"/>
    <property type="match status" value="2"/>
</dbReference>
<evidence type="ECO:0000256" key="4">
    <source>
        <dbReference type="ARBA" id="ARBA00022840"/>
    </source>
</evidence>
<dbReference type="GO" id="GO:0003723">
    <property type="term" value="F:RNA binding"/>
    <property type="evidence" value="ECO:0007669"/>
    <property type="project" value="UniProtKB-UniRule"/>
</dbReference>
<keyword evidence="4 6" id="KW-0067">ATP-binding</keyword>
<name>A0AAF0AW61_9SCHI</name>
<dbReference type="Pfam" id="PF00271">
    <property type="entry name" value="Helicase_C"/>
    <property type="match status" value="1"/>
</dbReference>
<feature type="region of interest" description="Disordered" evidence="8">
    <location>
        <begin position="498"/>
        <end position="528"/>
    </location>
</feature>
<keyword evidence="12" id="KW-1185">Reference proteome</keyword>
<evidence type="ECO:0000256" key="3">
    <source>
        <dbReference type="ARBA" id="ARBA00022806"/>
    </source>
</evidence>
<dbReference type="EC" id="3.6.4.13" evidence="7"/>
<dbReference type="EMBL" id="CP115611">
    <property type="protein sequence ID" value="WBW72619.1"/>
    <property type="molecule type" value="Genomic_DNA"/>
</dbReference>
<comment type="domain">
    <text evidence="7">The Q motif is unique to and characteristic of the DEAD box family of RNA helicases and controls ATP binding and hydrolysis.</text>
</comment>
<comment type="function">
    <text evidence="7">RNA helicase.</text>
</comment>
<dbReference type="InterPro" id="IPR000629">
    <property type="entry name" value="RNA-helicase_DEAD-box_CS"/>
</dbReference>
<dbReference type="PROSITE" id="PS51194">
    <property type="entry name" value="HELICASE_CTER"/>
    <property type="match status" value="1"/>
</dbReference>
<evidence type="ECO:0000256" key="7">
    <source>
        <dbReference type="RuleBase" id="RU365068"/>
    </source>
</evidence>
<sequence>MIKLSLRYASALSRCPLQLRSFHRTVSLSQEASTVPPSEVLFSESKGIADPVKKNLADNGFLKATSVQGRVIQEVLSNQENAVVQAKTGTGKTLAFLLVAIKDMLKGKPSLHSKKIHSVILSPTRELAIQIYEEARKLTPGTNIKTGFCIGGNSKIMEQRTIQKGLANILIATPGRMNDHLSNPVVRNSITANSFVLDEADRLMDMGFADTIKDIHRDVASPFTRRLCFSATMPPKVSDVFEVILGDKMKIVNCLDPNEPPTHERVPQFVVQTEFDSLFHDSLSLLRELSKQPSPRIIVFLPTIGMVDFVADLFRSHLNIPCFGLHSRLSTTDRRRVTDKFRRAPKGVLFATDVVARGMDFPNVSQVVQIFSPSSLDDYIHRIGRTGRAGKSGEAYLVVPKQEQVFLRNLSKLPIQNHSVNKLSDEERTEFDKDMSYLPVDMRTDILKPLYSAKSYIFENRSKNGDPTELALKLFGLEDEPLAKSELMSSPYVKNIMRKSSSMGNRGPRRTSSTRSFQGKGQKSYRRF</sequence>
<dbReference type="SMART" id="SM00490">
    <property type="entry name" value="HELICc"/>
    <property type="match status" value="1"/>
</dbReference>
<dbReference type="PROSITE" id="PS00039">
    <property type="entry name" value="DEAD_ATP_HELICASE"/>
    <property type="match status" value="1"/>
</dbReference>
<dbReference type="InterPro" id="IPR014001">
    <property type="entry name" value="Helicase_ATP-bd"/>
</dbReference>
<feature type="domain" description="Helicase C-terminal" evidence="10">
    <location>
        <begin position="281"/>
        <end position="431"/>
    </location>
</feature>
<evidence type="ECO:0000313" key="12">
    <source>
        <dbReference type="Proteomes" id="UP001212411"/>
    </source>
</evidence>
<evidence type="ECO:0000256" key="8">
    <source>
        <dbReference type="SAM" id="MobiDB-lite"/>
    </source>
</evidence>
<dbReference type="InterPro" id="IPR027417">
    <property type="entry name" value="P-loop_NTPase"/>
</dbReference>
<dbReference type="Proteomes" id="UP001212411">
    <property type="component" value="Chromosome 1"/>
</dbReference>
<keyword evidence="3 6" id="KW-0347">Helicase</keyword>
<evidence type="ECO:0000256" key="6">
    <source>
        <dbReference type="RuleBase" id="RU000492"/>
    </source>
</evidence>
<keyword evidence="2 6" id="KW-0378">Hydrolase</keyword>
<dbReference type="AlphaFoldDB" id="A0AAF0AW61"/>
<dbReference type="PANTHER" id="PTHR24031">
    <property type="entry name" value="RNA HELICASE"/>
    <property type="match status" value="1"/>
</dbReference>
<keyword evidence="1 6" id="KW-0547">Nucleotide-binding</keyword>
<comment type="catalytic activity">
    <reaction evidence="7">
        <text>ATP + H2O = ADP + phosphate + H(+)</text>
        <dbReference type="Rhea" id="RHEA:13065"/>
        <dbReference type="ChEBI" id="CHEBI:15377"/>
        <dbReference type="ChEBI" id="CHEBI:15378"/>
        <dbReference type="ChEBI" id="CHEBI:30616"/>
        <dbReference type="ChEBI" id="CHEBI:43474"/>
        <dbReference type="ChEBI" id="CHEBI:456216"/>
        <dbReference type="EC" id="3.6.4.13"/>
    </reaction>
</comment>
<dbReference type="InterPro" id="IPR001650">
    <property type="entry name" value="Helicase_C-like"/>
</dbReference>
<dbReference type="RefSeq" id="XP_056036862.1">
    <property type="nucleotide sequence ID" value="XM_056179725.1"/>
</dbReference>
<dbReference type="Pfam" id="PF00270">
    <property type="entry name" value="DEAD"/>
    <property type="match status" value="1"/>
</dbReference>
<evidence type="ECO:0000256" key="5">
    <source>
        <dbReference type="ARBA" id="ARBA00022884"/>
    </source>
</evidence>
<gene>
    <name evidence="11" type="primary">mss116</name>
    <name evidence="11" type="ORF">SOMG_00932</name>
</gene>
<dbReference type="GeneID" id="80874414"/>
<dbReference type="SUPFAM" id="SSF52540">
    <property type="entry name" value="P-loop containing nucleoside triphosphate hydrolases"/>
    <property type="match status" value="1"/>
</dbReference>
<evidence type="ECO:0000259" key="9">
    <source>
        <dbReference type="PROSITE" id="PS51192"/>
    </source>
</evidence>
<accession>A0AAF0AW61</accession>
<proteinExistence type="inferred from homology"/>
<keyword evidence="5 7" id="KW-0694">RNA-binding</keyword>
<evidence type="ECO:0000313" key="11">
    <source>
        <dbReference type="EMBL" id="WBW72619.1"/>
    </source>
</evidence>
<organism evidence="11 12">
    <name type="scientific">Schizosaccharomyces osmophilus</name>
    <dbReference type="NCBI Taxonomy" id="2545709"/>
    <lineage>
        <taxon>Eukaryota</taxon>
        <taxon>Fungi</taxon>
        <taxon>Dikarya</taxon>
        <taxon>Ascomycota</taxon>
        <taxon>Taphrinomycotina</taxon>
        <taxon>Schizosaccharomycetes</taxon>
        <taxon>Schizosaccharomycetales</taxon>
        <taxon>Schizosaccharomycetaceae</taxon>
        <taxon>Schizosaccharomyces</taxon>
    </lineage>
</organism>
<dbReference type="GO" id="GO:0016787">
    <property type="term" value="F:hydrolase activity"/>
    <property type="evidence" value="ECO:0007669"/>
    <property type="project" value="UniProtKB-KW"/>
</dbReference>
<reference evidence="11 12" key="1">
    <citation type="journal article" date="2023" name="G3 (Bethesda)">
        <title>A high-quality reference genome for the fission yeast Schizosaccharomyces osmophilus.</title>
        <authorList>
            <person name="Jia G.S."/>
            <person name="Zhang W.C."/>
            <person name="Liang Y."/>
            <person name="Liu X.H."/>
            <person name="Rhind N."/>
            <person name="Pidoux A."/>
            <person name="Brysch-Herzberg M."/>
            <person name="Du L.L."/>
        </authorList>
    </citation>
    <scope>NUCLEOTIDE SEQUENCE [LARGE SCALE GENOMIC DNA]</scope>
    <source>
        <strain evidence="11 12">CBS 15793</strain>
    </source>
</reference>
<evidence type="ECO:0000256" key="1">
    <source>
        <dbReference type="ARBA" id="ARBA00022741"/>
    </source>
</evidence>
<feature type="compositionally biased region" description="Polar residues" evidence="8">
    <location>
        <begin position="498"/>
        <end position="521"/>
    </location>
</feature>
<evidence type="ECO:0000259" key="10">
    <source>
        <dbReference type="PROSITE" id="PS51194"/>
    </source>
</evidence>
<evidence type="ECO:0000256" key="2">
    <source>
        <dbReference type="ARBA" id="ARBA00022801"/>
    </source>
</evidence>
<protein>
    <recommendedName>
        <fullName evidence="7">ATP-dependent RNA helicase</fullName>
        <ecNumber evidence="7">3.6.4.13</ecNumber>
    </recommendedName>
</protein>
<dbReference type="PROSITE" id="PS51192">
    <property type="entry name" value="HELICASE_ATP_BIND_1"/>
    <property type="match status" value="1"/>
</dbReference>
<dbReference type="InterPro" id="IPR011545">
    <property type="entry name" value="DEAD/DEAH_box_helicase_dom"/>
</dbReference>
<dbReference type="GO" id="GO:0005524">
    <property type="term" value="F:ATP binding"/>
    <property type="evidence" value="ECO:0007669"/>
    <property type="project" value="UniProtKB-UniRule"/>
</dbReference>